<keyword evidence="2" id="KW-0732">Signal</keyword>
<protein>
    <submittedName>
        <fullName evidence="3">Uncharacterized protein</fullName>
    </submittedName>
</protein>
<name>A0A0H5R493_9EUKA</name>
<feature type="region of interest" description="Disordered" evidence="1">
    <location>
        <begin position="94"/>
        <end position="120"/>
    </location>
</feature>
<feature type="chain" id="PRO_5005223872" evidence="2">
    <location>
        <begin position="37"/>
        <end position="508"/>
    </location>
</feature>
<feature type="non-terminal residue" evidence="3">
    <location>
        <position position="1"/>
    </location>
</feature>
<sequence length="508" mass="57891">ERHQTSDPTGLLTVCRCPNKMIWYLLLFILLSRAQSTNDNNQFYSGDPLGKEIHAPFQTRTATSLDVFPSYFDGIILKNQPDSQVTADPFSQLGASATRSSGQSEDFPFQGSNPESQAPGTSSFKFLSFGSGIGTLARPPGCQLTTNPFSQVVAYPSLNSDYSSSGLPVVSLFDENSETCETFRSVYLEQRPSQVHFPESQATSTWSQTGPCSSRMSDHPLNVHRKVGCLPENNNGSDDIVPGSKKRNAVQMSSSRLQDECSILTSVFEWPAPKFLRVDKDIMPEAPITDYEGFFHNEDNQTPNQNWDDVRSAVSVYLSKFLHSNNRFLPDNEYLLKTQPLHISEFMLNHNDENLNSYFEFQLLSREQLKFLLRSPPQDFQKGFSDRVALILATMSIVFRSAFSYAYHRPLLKLFWNASLKLLELYEVENQTVESEKAERDHQMNCLKFHILGRFASSNGLIKRQSHRNPEESIRTSLHFHLIFTLRNISRICRYKQQCFMTNQWCPD</sequence>
<reference evidence="3" key="1">
    <citation type="submission" date="2015-04" db="EMBL/GenBank/DDBJ databases">
        <title>The genome sequence of the plant pathogenic Rhizarian Plasmodiophora brassicae reveals insights in its biotrophic life cycle and the origin of chitin synthesis.</title>
        <authorList>
            <person name="Schwelm A."/>
            <person name="Fogelqvist J."/>
            <person name="Knaust A."/>
            <person name="Julke S."/>
            <person name="Lilja T."/>
            <person name="Dhandapani V."/>
            <person name="Bonilla-Rosso G."/>
            <person name="Karlsson M."/>
            <person name="Shevchenko A."/>
            <person name="Choi S.R."/>
            <person name="Kim H.G."/>
            <person name="Park J.Y."/>
            <person name="Lim Y.P."/>
            <person name="Ludwig-Muller J."/>
            <person name="Dixelius C."/>
        </authorList>
    </citation>
    <scope>NUCLEOTIDE SEQUENCE</scope>
    <source>
        <tissue evidence="3">Potato root galls</tissue>
    </source>
</reference>
<evidence type="ECO:0000313" key="3">
    <source>
        <dbReference type="EMBL" id="CRZ02844.1"/>
    </source>
</evidence>
<proteinExistence type="predicted"/>
<dbReference type="AlphaFoldDB" id="A0A0H5R493"/>
<accession>A0A0H5R493</accession>
<evidence type="ECO:0000256" key="2">
    <source>
        <dbReference type="SAM" id="SignalP"/>
    </source>
</evidence>
<evidence type="ECO:0000256" key="1">
    <source>
        <dbReference type="SAM" id="MobiDB-lite"/>
    </source>
</evidence>
<dbReference type="EMBL" id="HACM01002402">
    <property type="protein sequence ID" value="CRZ02844.1"/>
    <property type="molecule type" value="Transcribed_RNA"/>
</dbReference>
<feature type="signal peptide" evidence="2">
    <location>
        <begin position="1"/>
        <end position="36"/>
    </location>
</feature>
<organism evidence="3">
    <name type="scientific">Spongospora subterranea</name>
    <dbReference type="NCBI Taxonomy" id="70186"/>
    <lineage>
        <taxon>Eukaryota</taxon>
        <taxon>Sar</taxon>
        <taxon>Rhizaria</taxon>
        <taxon>Endomyxa</taxon>
        <taxon>Phytomyxea</taxon>
        <taxon>Plasmodiophorida</taxon>
        <taxon>Plasmodiophoridae</taxon>
        <taxon>Spongospora</taxon>
    </lineage>
</organism>